<dbReference type="InterPro" id="IPR033942">
    <property type="entry name" value="IMPase"/>
</dbReference>
<sequence>MYPRLNIAIRAIRKGGNFLAQNYDKKYIFDQNSKKNIKYLKNIQNITFNIISEIILKFYPTDTIIQEKIYHSLKTDQKMKWIIYPLDGKTNFLHKIPHFCVSILIIKNNIKLISVIYDPIKNDLFTAIKGKGAQLNGYRMRCSTQSLIYNSIITIYVLKFLKIKKYLFFLSPLLQENMNIRCSGSLILDLAYLSSGKIDFFIGINLKKNNFLVGELQIQESGALISDFFGNPNYNIKNNIFSSNEKLLRFMLQKNFLESKEKK</sequence>
<dbReference type="PATRIC" id="fig|98804.3.peg.177"/>
<dbReference type="GO" id="GO:0006020">
    <property type="term" value="P:inositol metabolic process"/>
    <property type="evidence" value="ECO:0007669"/>
    <property type="project" value="TreeGrafter"/>
</dbReference>
<dbReference type="GO" id="GO:0007165">
    <property type="term" value="P:signal transduction"/>
    <property type="evidence" value="ECO:0007669"/>
    <property type="project" value="TreeGrafter"/>
</dbReference>
<dbReference type="AlphaFoldDB" id="A0A160SWI4"/>
<keyword evidence="6 7" id="KW-0378">Hydrolase</keyword>
<proteinExistence type="inferred from homology"/>
<evidence type="ECO:0000256" key="5">
    <source>
        <dbReference type="PIRSR" id="PIRSR600760-2"/>
    </source>
</evidence>
<evidence type="ECO:0000256" key="6">
    <source>
        <dbReference type="RuleBase" id="RU364068"/>
    </source>
</evidence>
<evidence type="ECO:0000256" key="2">
    <source>
        <dbReference type="ARBA" id="ARBA00001946"/>
    </source>
</evidence>
<dbReference type="SUPFAM" id="SSF56655">
    <property type="entry name" value="Carbohydrate phosphatase"/>
    <property type="match status" value="1"/>
</dbReference>
<comment type="similarity">
    <text evidence="3 6">Belongs to the inositol monophosphatase superfamily.</text>
</comment>
<comment type="cofactor">
    <cofactor evidence="2 5 6">
        <name>Mg(2+)</name>
        <dbReference type="ChEBI" id="CHEBI:18420"/>
    </cofactor>
</comment>
<keyword evidence="4" id="KW-0805">Transcription regulation</keyword>
<keyword evidence="4" id="KW-0804">Transcription</keyword>
<dbReference type="RefSeq" id="WP_075472569.1">
    <property type="nucleotide sequence ID" value="NZ_LN890285.1"/>
</dbReference>
<dbReference type="GO" id="GO:0031564">
    <property type="term" value="P:transcription antitermination"/>
    <property type="evidence" value="ECO:0007669"/>
    <property type="project" value="UniProtKB-KW"/>
</dbReference>
<name>A0A160SWI4_BUCTT</name>
<evidence type="ECO:0000313" key="7">
    <source>
        <dbReference type="EMBL" id="CUR53162.1"/>
    </source>
</evidence>
<evidence type="ECO:0000256" key="1">
    <source>
        <dbReference type="ARBA" id="ARBA00001033"/>
    </source>
</evidence>
<evidence type="ECO:0000256" key="4">
    <source>
        <dbReference type="ARBA" id="ARBA00022814"/>
    </source>
</evidence>
<dbReference type="PANTHER" id="PTHR20854:SF4">
    <property type="entry name" value="INOSITOL-1-MONOPHOSPHATASE-RELATED"/>
    <property type="match status" value="1"/>
</dbReference>
<feature type="binding site" evidence="5">
    <location>
        <position position="86"/>
    </location>
    <ligand>
        <name>Mg(2+)</name>
        <dbReference type="ChEBI" id="CHEBI:18420"/>
        <label>1</label>
        <note>catalytic</note>
    </ligand>
</feature>
<protein>
    <recommendedName>
        <fullName evidence="6">Inositol-1-monophosphatase</fullName>
        <ecNumber evidence="6">3.1.3.25</ecNumber>
    </recommendedName>
</protein>
<dbReference type="PRINTS" id="PR00377">
    <property type="entry name" value="IMPHPHTASES"/>
</dbReference>
<dbReference type="OrthoDB" id="9785695at2"/>
<dbReference type="PANTHER" id="PTHR20854">
    <property type="entry name" value="INOSITOL MONOPHOSPHATASE"/>
    <property type="match status" value="1"/>
</dbReference>
<dbReference type="EMBL" id="LN890285">
    <property type="protein sequence ID" value="CUR53162.1"/>
    <property type="molecule type" value="Genomic_DNA"/>
</dbReference>
<dbReference type="GO" id="GO:0008934">
    <property type="term" value="F:inositol monophosphate 1-phosphatase activity"/>
    <property type="evidence" value="ECO:0007669"/>
    <property type="project" value="InterPro"/>
</dbReference>
<feature type="binding site" evidence="5">
    <location>
        <position position="67"/>
    </location>
    <ligand>
        <name>Mg(2+)</name>
        <dbReference type="ChEBI" id="CHEBI:18420"/>
        <label>1</label>
        <note>catalytic</note>
    </ligand>
</feature>
<accession>A0A160SWI4</accession>
<dbReference type="Gene3D" id="3.40.190.80">
    <property type="match status" value="1"/>
</dbReference>
<keyword evidence="4" id="KW-0889">Transcription antitermination</keyword>
<organism evidence="7 8">
    <name type="scientific">Buchnera aphidicola subsp. Tuberolachnus salignus</name>
    <dbReference type="NCBI Taxonomy" id="98804"/>
    <lineage>
        <taxon>Bacteria</taxon>
        <taxon>Pseudomonadati</taxon>
        <taxon>Pseudomonadota</taxon>
        <taxon>Gammaproteobacteria</taxon>
        <taxon>Enterobacterales</taxon>
        <taxon>Erwiniaceae</taxon>
        <taxon>Buchnera</taxon>
    </lineage>
</organism>
<dbReference type="Pfam" id="PF00459">
    <property type="entry name" value="Inositol_P"/>
    <property type="match status" value="1"/>
</dbReference>
<dbReference type="EC" id="3.1.3.25" evidence="6"/>
<gene>
    <name evidence="7" type="primary">suhB</name>
    <name evidence="7" type="ORF">BTSPAZIEG_0187</name>
</gene>
<feature type="binding site" evidence="5">
    <location>
        <position position="87"/>
    </location>
    <ligand>
        <name>Mg(2+)</name>
        <dbReference type="ChEBI" id="CHEBI:18420"/>
        <label>1</label>
        <note>catalytic</note>
    </ligand>
</feature>
<evidence type="ECO:0000256" key="3">
    <source>
        <dbReference type="ARBA" id="ARBA00009759"/>
    </source>
</evidence>
<dbReference type="Gene3D" id="3.30.540.10">
    <property type="entry name" value="Fructose-1,6-Bisphosphatase, subunit A, domain 1"/>
    <property type="match status" value="1"/>
</dbReference>
<evidence type="ECO:0000313" key="8">
    <source>
        <dbReference type="Proteomes" id="UP000243633"/>
    </source>
</evidence>
<keyword evidence="5 6" id="KW-0460">Magnesium</keyword>
<dbReference type="GO" id="GO:0046872">
    <property type="term" value="F:metal ion binding"/>
    <property type="evidence" value="ECO:0007669"/>
    <property type="project" value="UniProtKB-KW"/>
</dbReference>
<dbReference type="CDD" id="cd01639">
    <property type="entry name" value="IMPase"/>
    <property type="match status" value="1"/>
</dbReference>
<dbReference type="Proteomes" id="UP000243633">
    <property type="component" value="Chromosome 1"/>
</dbReference>
<keyword evidence="8" id="KW-1185">Reference proteome</keyword>
<reference evidence="8" key="1">
    <citation type="submission" date="2015-10" db="EMBL/GenBank/DDBJ databases">
        <authorList>
            <person name="Manzano-Marin A."/>
            <person name="Manzano-Marin A."/>
        </authorList>
    </citation>
    <scope>NUCLEOTIDE SEQUENCE [LARGE SCALE GENOMIC DNA]</scope>
    <source>
        <strain evidence="8">BTs</strain>
    </source>
</reference>
<dbReference type="STRING" id="98804.BTSPAZIEG_0187"/>
<comment type="catalytic activity">
    <reaction evidence="1 6">
        <text>a myo-inositol phosphate + H2O = myo-inositol + phosphate</text>
        <dbReference type="Rhea" id="RHEA:24056"/>
        <dbReference type="ChEBI" id="CHEBI:15377"/>
        <dbReference type="ChEBI" id="CHEBI:17268"/>
        <dbReference type="ChEBI" id="CHEBI:43474"/>
        <dbReference type="ChEBI" id="CHEBI:84139"/>
        <dbReference type="EC" id="3.1.3.25"/>
    </reaction>
</comment>
<keyword evidence="5 6" id="KW-0479">Metal-binding</keyword>
<dbReference type="InterPro" id="IPR000760">
    <property type="entry name" value="Inositol_monophosphatase-like"/>
</dbReference>